<reference evidence="3" key="1">
    <citation type="journal article" date="2019" name="Int. J. Syst. Evol. Microbiol.">
        <title>The Global Catalogue of Microorganisms (GCM) 10K type strain sequencing project: providing services to taxonomists for standard genome sequencing and annotation.</title>
        <authorList>
            <consortium name="The Broad Institute Genomics Platform"/>
            <consortium name="The Broad Institute Genome Sequencing Center for Infectious Disease"/>
            <person name="Wu L."/>
            <person name="Ma J."/>
        </authorList>
    </citation>
    <scope>NUCLEOTIDE SEQUENCE [LARGE SCALE GENOMIC DNA]</scope>
    <source>
        <strain evidence="3">JCM 16908</strain>
    </source>
</reference>
<sequence length="470" mass="50786">MPPGSLLTEEPRLMLKRFNPLCRLAVVAALALVGLVAGPAPQAGAAAPGVTAQGTTLLTSRGHTALTYTGYMNGESFQQEGITSYRGWQYAVYWDSSSHVNISRRQLPSGGWQNLTLTDYTTTSTDSHNVISLGISRADGTIHLAFDMHASTLRYRRSVAGLANDPGRFSWTADAFGATQSQLTGSTVTTVTYPAFIDAPGGRLQLALRTGTSGSGDEVLYEYAGGSWSHLGRFLDGVSNNQNAYLFGIEYDGGGRLHMTWTWRETSNASTNHDLMYAYSTDLGRTWRNNSGAVIGTTGSRSITSASAGVKVWSIGQNRGLINQESQVVDGSGVVHVLASHLPAGAASQSDFTTARETAVLVHYHRDTSGGWHQTYTPFLERSSRGDIGVDSGNNLYVVSGDSKTHKLHIQTASRSSGWSDWTLRYTSAAIYFSDPLLDHAHLRDDNLLTIFTPQYGGSRIDIQDWKVTA</sequence>
<keyword evidence="3" id="KW-1185">Reference proteome</keyword>
<evidence type="ECO:0000313" key="3">
    <source>
        <dbReference type="Proteomes" id="UP001500888"/>
    </source>
</evidence>
<feature type="chain" id="PRO_5047045500" evidence="1">
    <location>
        <begin position="46"/>
        <end position="470"/>
    </location>
</feature>
<dbReference type="Proteomes" id="UP001500888">
    <property type="component" value="Unassembled WGS sequence"/>
</dbReference>
<feature type="signal peptide" evidence="1">
    <location>
        <begin position="1"/>
        <end position="45"/>
    </location>
</feature>
<accession>A0ABP7HW21</accession>
<evidence type="ECO:0000313" key="2">
    <source>
        <dbReference type="EMBL" id="GAA3805634.1"/>
    </source>
</evidence>
<name>A0ABP7HW21_9ACTN</name>
<evidence type="ECO:0000256" key="1">
    <source>
        <dbReference type="SAM" id="SignalP"/>
    </source>
</evidence>
<organism evidence="2 3">
    <name type="scientific">Sphaerisporangium flaviroseum</name>
    <dbReference type="NCBI Taxonomy" id="509199"/>
    <lineage>
        <taxon>Bacteria</taxon>
        <taxon>Bacillati</taxon>
        <taxon>Actinomycetota</taxon>
        <taxon>Actinomycetes</taxon>
        <taxon>Streptosporangiales</taxon>
        <taxon>Streptosporangiaceae</taxon>
        <taxon>Sphaerisporangium</taxon>
    </lineage>
</organism>
<protein>
    <submittedName>
        <fullName evidence="2">BNR repeat-containing protein</fullName>
    </submittedName>
</protein>
<dbReference type="Pfam" id="PF15892">
    <property type="entry name" value="BNR_4"/>
    <property type="match status" value="1"/>
</dbReference>
<gene>
    <name evidence="2" type="ORF">GCM10022226_27120</name>
</gene>
<dbReference type="EMBL" id="BAAAZR010000004">
    <property type="protein sequence ID" value="GAA3805634.1"/>
    <property type="molecule type" value="Genomic_DNA"/>
</dbReference>
<proteinExistence type="predicted"/>
<comment type="caution">
    <text evidence="2">The sequence shown here is derived from an EMBL/GenBank/DDBJ whole genome shotgun (WGS) entry which is preliminary data.</text>
</comment>
<keyword evidence="1" id="KW-0732">Signal</keyword>